<evidence type="ECO:0000256" key="5">
    <source>
        <dbReference type="ARBA" id="ARBA00022691"/>
    </source>
</evidence>
<feature type="binding site" evidence="6">
    <location>
        <position position="200"/>
    </location>
    <ligand>
        <name>S-adenosyl-L-methionine</name>
        <dbReference type="ChEBI" id="CHEBI:59789"/>
    </ligand>
</feature>
<dbReference type="GO" id="GO:0016279">
    <property type="term" value="F:protein-lysine N-methyltransferase activity"/>
    <property type="evidence" value="ECO:0007669"/>
    <property type="project" value="RHEA"/>
</dbReference>
<feature type="binding site" evidence="6">
    <location>
        <position position="242"/>
    </location>
    <ligand>
        <name>S-adenosyl-L-methionine</name>
        <dbReference type="ChEBI" id="CHEBI:59789"/>
    </ligand>
</feature>
<keyword evidence="8" id="KW-1185">Reference proteome</keyword>
<comment type="function">
    <text evidence="6">Methylates ribosomal protein L11.</text>
</comment>
<dbReference type="Proteomes" id="UP000182264">
    <property type="component" value="Chromosome"/>
</dbReference>
<comment type="catalytic activity">
    <reaction evidence="6">
        <text>L-lysyl-[protein] + 3 S-adenosyl-L-methionine = N(6),N(6),N(6)-trimethyl-L-lysyl-[protein] + 3 S-adenosyl-L-homocysteine + 3 H(+)</text>
        <dbReference type="Rhea" id="RHEA:54192"/>
        <dbReference type="Rhea" id="RHEA-COMP:9752"/>
        <dbReference type="Rhea" id="RHEA-COMP:13826"/>
        <dbReference type="ChEBI" id="CHEBI:15378"/>
        <dbReference type="ChEBI" id="CHEBI:29969"/>
        <dbReference type="ChEBI" id="CHEBI:57856"/>
        <dbReference type="ChEBI" id="CHEBI:59789"/>
        <dbReference type="ChEBI" id="CHEBI:61961"/>
    </reaction>
</comment>
<dbReference type="Pfam" id="PF06325">
    <property type="entry name" value="PrmA"/>
    <property type="match status" value="1"/>
</dbReference>
<evidence type="ECO:0000256" key="6">
    <source>
        <dbReference type="HAMAP-Rule" id="MF_00735"/>
    </source>
</evidence>
<dbReference type="OrthoDB" id="9785995at2"/>
<dbReference type="Gene3D" id="3.40.50.150">
    <property type="entry name" value="Vaccinia Virus protein VP39"/>
    <property type="match status" value="1"/>
</dbReference>
<keyword evidence="5 6" id="KW-0949">S-adenosyl-L-methionine</keyword>
<keyword evidence="4 6" id="KW-0808">Transferase</keyword>
<keyword evidence="7" id="KW-0687">Ribonucleoprotein</keyword>
<evidence type="ECO:0000313" key="7">
    <source>
        <dbReference type="EMBL" id="APG24667.1"/>
    </source>
</evidence>
<comment type="similarity">
    <text evidence="1 6">Belongs to the methyltransferase superfamily. PrmA family.</text>
</comment>
<evidence type="ECO:0000256" key="4">
    <source>
        <dbReference type="ARBA" id="ARBA00022679"/>
    </source>
</evidence>
<keyword evidence="7" id="KW-0689">Ribosomal protein</keyword>
<dbReference type="GO" id="GO:0005737">
    <property type="term" value="C:cytoplasm"/>
    <property type="evidence" value="ECO:0007669"/>
    <property type="project" value="UniProtKB-SubCell"/>
</dbReference>
<dbReference type="InterPro" id="IPR004498">
    <property type="entry name" value="Ribosomal_PrmA_MeTrfase"/>
</dbReference>
<evidence type="ECO:0000256" key="3">
    <source>
        <dbReference type="ARBA" id="ARBA00022603"/>
    </source>
</evidence>
<dbReference type="STRING" id="29542.A6070_00145"/>
<dbReference type="PIRSF" id="PIRSF000401">
    <property type="entry name" value="RPL11_MTase"/>
    <property type="match status" value="1"/>
</dbReference>
<organism evidence="7 8">
    <name type="scientific">Syntrophotalea acetylenica</name>
    <name type="common">Pelobacter acetylenicus</name>
    <dbReference type="NCBI Taxonomy" id="29542"/>
    <lineage>
        <taxon>Bacteria</taxon>
        <taxon>Pseudomonadati</taxon>
        <taxon>Thermodesulfobacteriota</taxon>
        <taxon>Desulfuromonadia</taxon>
        <taxon>Desulfuromonadales</taxon>
        <taxon>Syntrophotaleaceae</taxon>
        <taxon>Syntrophotalea</taxon>
    </lineage>
</organism>
<comment type="subcellular location">
    <subcellularLocation>
        <location evidence="6">Cytoplasm</location>
    </subcellularLocation>
</comment>
<dbReference type="AlphaFoldDB" id="A0A1L3GFG5"/>
<protein>
    <recommendedName>
        <fullName evidence="6">Ribosomal protein L11 methyltransferase</fullName>
        <shortName evidence="6">L11 Mtase</shortName>
        <ecNumber evidence="6">2.1.1.-</ecNumber>
    </recommendedName>
</protein>
<reference evidence="7 8" key="1">
    <citation type="journal article" date="2017" name="Genome Announc.">
        <title>Complete Genome Sequences of Two Acetylene-Fermenting Pelobacter acetylenicus Strains.</title>
        <authorList>
            <person name="Sutton J.M."/>
            <person name="Baesman S.M."/>
            <person name="Fierst J.L."/>
            <person name="Poret-Peterson A.T."/>
            <person name="Oremland R.S."/>
            <person name="Dunlap D.S."/>
            <person name="Akob D.M."/>
        </authorList>
    </citation>
    <scope>NUCLEOTIDE SEQUENCE [LARGE SCALE GENOMIC DNA]</scope>
    <source>
        <strain evidence="7 8">DSM 3247</strain>
    </source>
</reference>
<name>A0A1L3GFG5_SYNAC</name>
<dbReference type="SUPFAM" id="SSF53335">
    <property type="entry name" value="S-adenosyl-L-methionine-dependent methyltransferases"/>
    <property type="match status" value="1"/>
</dbReference>
<evidence type="ECO:0000256" key="2">
    <source>
        <dbReference type="ARBA" id="ARBA00022490"/>
    </source>
</evidence>
<dbReference type="NCBIfam" id="TIGR00406">
    <property type="entry name" value="prmA"/>
    <property type="match status" value="1"/>
</dbReference>
<dbReference type="KEGG" id="pace:A6070_00145"/>
<evidence type="ECO:0000256" key="1">
    <source>
        <dbReference type="ARBA" id="ARBA00009741"/>
    </source>
</evidence>
<dbReference type="HAMAP" id="MF_00735">
    <property type="entry name" value="Methyltr_PrmA"/>
    <property type="match status" value="1"/>
</dbReference>
<gene>
    <name evidence="6" type="primary">prmA</name>
    <name evidence="7" type="ORF">A7E75_06225</name>
</gene>
<feature type="binding site" evidence="6">
    <location>
        <position position="154"/>
    </location>
    <ligand>
        <name>S-adenosyl-L-methionine</name>
        <dbReference type="ChEBI" id="CHEBI:59789"/>
    </ligand>
</feature>
<keyword evidence="3 6" id="KW-0489">Methyltransferase</keyword>
<dbReference type="PANTHER" id="PTHR43648:SF1">
    <property type="entry name" value="ELECTRON TRANSFER FLAVOPROTEIN BETA SUBUNIT LYSINE METHYLTRANSFERASE"/>
    <property type="match status" value="1"/>
</dbReference>
<dbReference type="EC" id="2.1.1.-" evidence="6"/>
<dbReference type="RefSeq" id="WP_072286509.1">
    <property type="nucleotide sequence ID" value="NZ_CP015455.1"/>
</dbReference>
<feature type="binding site" evidence="6">
    <location>
        <position position="178"/>
    </location>
    <ligand>
        <name>S-adenosyl-L-methionine</name>
        <dbReference type="ChEBI" id="CHEBI:59789"/>
    </ligand>
</feature>
<accession>A0A1L3GFG5</accession>
<dbReference type="GO" id="GO:0032259">
    <property type="term" value="P:methylation"/>
    <property type="evidence" value="ECO:0007669"/>
    <property type="project" value="UniProtKB-KW"/>
</dbReference>
<dbReference type="PANTHER" id="PTHR43648">
    <property type="entry name" value="ELECTRON TRANSFER FLAVOPROTEIN BETA SUBUNIT LYSINE METHYLTRANSFERASE"/>
    <property type="match status" value="1"/>
</dbReference>
<evidence type="ECO:0000313" key="8">
    <source>
        <dbReference type="Proteomes" id="UP000182264"/>
    </source>
</evidence>
<dbReference type="EMBL" id="CP015518">
    <property type="protein sequence ID" value="APG24667.1"/>
    <property type="molecule type" value="Genomic_DNA"/>
</dbReference>
<dbReference type="InterPro" id="IPR050078">
    <property type="entry name" value="Ribosomal_L11_MeTrfase_PrmA"/>
</dbReference>
<dbReference type="InterPro" id="IPR029063">
    <property type="entry name" value="SAM-dependent_MTases_sf"/>
</dbReference>
<sequence length="307" mass="33132">MNEFWLEILITVPAAGIDLVCHEMTELGSTGITVEERPLDTFVIPDPDEGVPEILTLKVYFPPDLPEAGLAQRVAERLACLVPLVPGLEPVVPRLRRIGAEDWAENWKQHFGILRIGSRLVVRPTWEDFQPGPRDAVLTLDPGMAFGTGSHATTRLCLEALAEAYEACPGPQRVLDVGTGSGILAVAAALLGARQVLGCDIDQTACQVALDNARQNNVAQQIAVTLDPLESLPGKFDMVLANILAEENARLAAALVSHLAPGGVLILSGILQEKEQLVIDAFAGRGLAGPDIRRREEWSCLCYRKEA</sequence>
<dbReference type="CDD" id="cd02440">
    <property type="entry name" value="AdoMet_MTases"/>
    <property type="match status" value="1"/>
</dbReference>
<proteinExistence type="inferred from homology"/>
<keyword evidence="2 6" id="KW-0963">Cytoplasm</keyword>
<dbReference type="GO" id="GO:0005840">
    <property type="term" value="C:ribosome"/>
    <property type="evidence" value="ECO:0007669"/>
    <property type="project" value="UniProtKB-KW"/>
</dbReference>